<dbReference type="Pfam" id="PF00126">
    <property type="entry name" value="HTH_1"/>
    <property type="match status" value="1"/>
</dbReference>
<keyword evidence="3 6" id="KW-0238">DNA-binding</keyword>
<dbReference type="Proteomes" id="UP000294772">
    <property type="component" value="Unassembled WGS sequence"/>
</dbReference>
<organism evidence="6 7">
    <name type="scientific">Caldimonas thermodepolymerans</name>
    <dbReference type="NCBI Taxonomy" id="215580"/>
    <lineage>
        <taxon>Bacteria</taxon>
        <taxon>Pseudomonadati</taxon>
        <taxon>Pseudomonadota</taxon>
        <taxon>Betaproteobacteria</taxon>
        <taxon>Burkholderiales</taxon>
        <taxon>Sphaerotilaceae</taxon>
        <taxon>Caldimonas</taxon>
    </lineage>
</organism>
<name>A0AA46HW59_9BURK</name>
<keyword evidence="4" id="KW-0804">Transcription</keyword>
<evidence type="ECO:0000313" key="6">
    <source>
        <dbReference type="EMBL" id="TCP07992.1"/>
    </source>
</evidence>
<dbReference type="GO" id="GO:0003700">
    <property type="term" value="F:DNA-binding transcription factor activity"/>
    <property type="evidence" value="ECO:0007669"/>
    <property type="project" value="InterPro"/>
</dbReference>
<dbReference type="PRINTS" id="PR00039">
    <property type="entry name" value="HTHLYSR"/>
</dbReference>
<comment type="caution">
    <text evidence="6">The sequence shown here is derived from an EMBL/GenBank/DDBJ whole genome shotgun (WGS) entry which is preliminary data.</text>
</comment>
<evidence type="ECO:0000259" key="5">
    <source>
        <dbReference type="PROSITE" id="PS50931"/>
    </source>
</evidence>
<dbReference type="InterPro" id="IPR000847">
    <property type="entry name" value="LysR_HTH_N"/>
</dbReference>
<feature type="domain" description="HTH lysR-type" evidence="5">
    <location>
        <begin position="15"/>
        <end position="72"/>
    </location>
</feature>
<dbReference type="InterPro" id="IPR036388">
    <property type="entry name" value="WH-like_DNA-bd_sf"/>
</dbReference>
<dbReference type="AlphaFoldDB" id="A0AA46HW59"/>
<dbReference type="Gene3D" id="3.40.190.10">
    <property type="entry name" value="Periplasmic binding protein-like II"/>
    <property type="match status" value="2"/>
</dbReference>
<dbReference type="InterPro" id="IPR036390">
    <property type="entry name" value="WH_DNA-bd_sf"/>
</dbReference>
<protein>
    <submittedName>
        <fullName evidence="6">DNA-binding transcriptional LysR family regulator</fullName>
    </submittedName>
</protein>
<dbReference type="PANTHER" id="PTHR30537">
    <property type="entry name" value="HTH-TYPE TRANSCRIPTIONAL REGULATOR"/>
    <property type="match status" value="1"/>
</dbReference>
<evidence type="ECO:0000313" key="7">
    <source>
        <dbReference type="Proteomes" id="UP000294772"/>
    </source>
</evidence>
<dbReference type="GO" id="GO:0043565">
    <property type="term" value="F:sequence-specific DNA binding"/>
    <property type="evidence" value="ECO:0007669"/>
    <property type="project" value="TreeGrafter"/>
</dbReference>
<dbReference type="Gene3D" id="1.10.10.10">
    <property type="entry name" value="Winged helix-like DNA-binding domain superfamily/Winged helix DNA-binding domain"/>
    <property type="match status" value="1"/>
</dbReference>
<dbReference type="PROSITE" id="PS50931">
    <property type="entry name" value="HTH_LYSR"/>
    <property type="match status" value="1"/>
</dbReference>
<evidence type="ECO:0000256" key="2">
    <source>
        <dbReference type="ARBA" id="ARBA00023015"/>
    </source>
</evidence>
<dbReference type="Pfam" id="PF03466">
    <property type="entry name" value="LysR_substrate"/>
    <property type="match status" value="1"/>
</dbReference>
<evidence type="ECO:0000256" key="1">
    <source>
        <dbReference type="ARBA" id="ARBA00009437"/>
    </source>
</evidence>
<proteinExistence type="inferred from homology"/>
<dbReference type="InterPro" id="IPR058163">
    <property type="entry name" value="LysR-type_TF_proteobact-type"/>
</dbReference>
<evidence type="ECO:0000256" key="4">
    <source>
        <dbReference type="ARBA" id="ARBA00023163"/>
    </source>
</evidence>
<keyword evidence="2" id="KW-0805">Transcription regulation</keyword>
<accession>A0AA46HW59</accession>
<dbReference type="EMBL" id="SLXF01000003">
    <property type="protein sequence ID" value="TCP07992.1"/>
    <property type="molecule type" value="Genomic_DNA"/>
</dbReference>
<dbReference type="GO" id="GO:0006351">
    <property type="term" value="P:DNA-templated transcription"/>
    <property type="evidence" value="ECO:0007669"/>
    <property type="project" value="TreeGrafter"/>
</dbReference>
<gene>
    <name evidence="6" type="ORF">EV676_10322</name>
</gene>
<dbReference type="FunFam" id="1.10.10.10:FF:000001">
    <property type="entry name" value="LysR family transcriptional regulator"/>
    <property type="match status" value="1"/>
</dbReference>
<sequence length="315" mass="34393">MSDETRMSLPLVRLPSLDLIKGFVAVGRQMSITQAADELCLTQSAVSKQIRTLEEALGVPLFHRGYRSLAFTEHGELLFKVADACVQQLQSVVGLMAVQRPRPVTVTMSTSVAALWMLPRLGDFLAAHPDVDVRFAATNTVLEVGGDVDLAIRYCAPRHAPIGAIRLFGETIAPVAHPAIDPRCLDTREALAAVNLLEFDYPGRPWLHWADWLAARGWSTASAKAVLRFNQYEQMVQAALAGQGVALGRLELLQAPLRAGQLRLLEGPRVAPFDSGQAFWLIGAGDDVPDPVRRVADWILHCAQEVRTAAWAPLP</sequence>
<reference evidence="6 7" key="1">
    <citation type="submission" date="2019-03" db="EMBL/GenBank/DDBJ databases">
        <title>Genomic Encyclopedia of Type Strains, Phase IV (KMG-IV): sequencing the most valuable type-strain genomes for metagenomic binning, comparative biology and taxonomic classification.</title>
        <authorList>
            <person name="Goeker M."/>
        </authorList>
    </citation>
    <scope>NUCLEOTIDE SEQUENCE [LARGE SCALE GENOMIC DNA]</scope>
    <source>
        <strain evidence="6 7">DSM 15264</strain>
    </source>
</reference>
<dbReference type="PANTHER" id="PTHR30537:SF26">
    <property type="entry name" value="GLYCINE CLEAVAGE SYSTEM TRANSCRIPTIONAL ACTIVATOR"/>
    <property type="match status" value="1"/>
</dbReference>
<dbReference type="SUPFAM" id="SSF53850">
    <property type="entry name" value="Periplasmic binding protein-like II"/>
    <property type="match status" value="1"/>
</dbReference>
<dbReference type="InterPro" id="IPR005119">
    <property type="entry name" value="LysR_subst-bd"/>
</dbReference>
<evidence type="ECO:0000256" key="3">
    <source>
        <dbReference type="ARBA" id="ARBA00023125"/>
    </source>
</evidence>
<dbReference type="SUPFAM" id="SSF46785">
    <property type="entry name" value="Winged helix' DNA-binding domain"/>
    <property type="match status" value="1"/>
</dbReference>
<comment type="similarity">
    <text evidence="1">Belongs to the LysR transcriptional regulatory family.</text>
</comment>